<dbReference type="AlphaFoldDB" id="A0A161TKV0"/>
<organism evidence="1 2">
    <name type="scientific">Paenibacillus elgii</name>
    <dbReference type="NCBI Taxonomy" id="189691"/>
    <lineage>
        <taxon>Bacteria</taxon>
        <taxon>Bacillati</taxon>
        <taxon>Bacillota</taxon>
        <taxon>Bacilli</taxon>
        <taxon>Bacillales</taxon>
        <taxon>Paenibacillaceae</taxon>
        <taxon>Paenibacillus</taxon>
    </lineage>
</organism>
<evidence type="ECO:0000313" key="1">
    <source>
        <dbReference type="EMBL" id="KZE76687.1"/>
    </source>
</evidence>
<dbReference type="EMBL" id="LQRA01000066">
    <property type="protein sequence ID" value="KZE76687.1"/>
    <property type="molecule type" value="Genomic_DNA"/>
</dbReference>
<reference evidence="2" key="1">
    <citation type="submission" date="2016-01" db="EMBL/GenBank/DDBJ databases">
        <title>Draft genome of Chromobacterium sp. F49.</title>
        <authorList>
            <person name="Hong K.W."/>
        </authorList>
    </citation>
    <scope>NUCLEOTIDE SEQUENCE [LARGE SCALE GENOMIC DNA]</scope>
    <source>
        <strain evidence="2">M63</strain>
    </source>
</reference>
<protein>
    <submittedName>
        <fullName evidence="1">Uncharacterized protein</fullName>
    </submittedName>
</protein>
<accession>A0A161TKV0</accession>
<comment type="caution">
    <text evidence="1">The sequence shown here is derived from an EMBL/GenBank/DDBJ whole genome shotgun (WGS) entry which is preliminary data.</text>
</comment>
<keyword evidence="2" id="KW-1185">Reference proteome</keyword>
<name>A0A161TKV0_9BACL</name>
<dbReference type="OrthoDB" id="2680365at2"/>
<gene>
    <name evidence="1" type="ORF">AV654_03025</name>
</gene>
<evidence type="ECO:0000313" key="2">
    <source>
        <dbReference type="Proteomes" id="UP000076563"/>
    </source>
</evidence>
<proteinExistence type="predicted"/>
<sequence>MIFAPMTVNLIELKINALDHAAVVNIGPNQHVDLYVSYKRNQGIGEQNGDLSPITATLSWIMDPDLIDAGAMKNSII</sequence>
<dbReference type="Proteomes" id="UP000076563">
    <property type="component" value="Unassembled WGS sequence"/>
</dbReference>
<dbReference type="RefSeq" id="WP_063184148.1">
    <property type="nucleotide sequence ID" value="NZ_CP121215.1"/>
</dbReference>